<reference evidence="2" key="1">
    <citation type="submission" date="2016-10" db="EMBL/GenBank/DDBJ databases">
        <authorList>
            <person name="Varghese N."/>
            <person name="Submissions S."/>
        </authorList>
    </citation>
    <scope>NUCLEOTIDE SEQUENCE [LARGE SCALE GENOMIC DNA]</scope>
    <source>
        <strain evidence="2">DSM 17724</strain>
    </source>
</reference>
<proteinExistence type="predicted"/>
<evidence type="ECO:0000313" key="2">
    <source>
        <dbReference type="Proteomes" id="UP000199469"/>
    </source>
</evidence>
<dbReference type="RefSeq" id="WP_089793254.1">
    <property type="nucleotide sequence ID" value="NZ_FOIU01000002.1"/>
</dbReference>
<dbReference type="AlphaFoldDB" id="A0A1I0RFK3"/>
<dbReference type="OrthoDB" id="1254119at2"/>
<name>A0A1I0RFK3_9FLAO</name>
<organism evidence="1 2">
    <name type="scientific">Chryseobacterium wanjuense</name>
    <dbReference type="NCBI Taxonomy" id="356305"/>
    <lineage>
        <taxon>Bacteria</taxon>
        <taxon>Pseudomonadati</taxon>
        <taxon>Bacteroidota</taxon>
        <taxon>Flavobacteriia</taxon>
        <taxon>Flavobacteriales</taxon>
        <taxon>Weeksellaceae</taxon>
        <taxon>Chryseobacterium group</taxon>
        <taxon>Chryseobacterium</taxon>
    </lineage>
</organism>
<gene>
    <name evidence="1" type="ORF">SAMN05421841_2608</name>
</gene>
<evidence type="ECO:0000313" key="1">
    <source>
        <dbReference type="EMBL" id="SEW39553.1"/>
    </source>
</evidence>
<keyword evidence="2" id="KW-1185">Reference proteome</keyword>
<dbReference type="STRING" id="356305.SAMN05421841_2608"/>
<dbReference type="Proteomes" id="UP000199469">
    <property type="component" value="Unassembled WGS sequence"/>
</dbReference>
<accession>A0A1I0RFK3</accession>
<dbReference type="EMBL" id="FOIU01000002">
    <property type="protein sequence ID" value="SEW39553.1"/>
    <property type="molecule type" value="Genomic_DNA"/>
</dbReference>
<protein>
    <submittedName>
        <fullName evidence="1">Uncharacterized protein</fullName>
    </submittedName>
</protein>
<sequence length="163" mass="18216">MSTKKNQSARILNAQTQLLNFKIQQLSMMNYLTDAVNNNNHYVAIKDIFLSDFNENDNILVSIFFGGEDQKGSSTLKILKTAEQPKFISQSTENISIGQCKNLAGQILDIESNITDTNGNPDQNDTILTVKIKIGSKQVYKDQHTINVGEAGTSSFTHYITFY</sequence>